<accession>A0A9Q3H7G6</accession>
<comment type="caution">
    <text evidence="2">The sequence shown here is derived from an EMBL/GenBank/DDBJ whole genome shotgun (WGS) entry which is preliminary data.</text>
</comment>
<dbReference type="Pfam" id="PF07727">
    <property type="entry name" value="RVT_2"/>
    <property type="match status" value="1"/>
</dbReference>
<gene>
    <name evidence="2" type="ORF">O181_032369</name>
</gene>
<feature type="domain" description="Reverse transcriptase Ty1/copia-type" evidence="1">
    <location>
        <begin position="434"/>
        <end position="573"/>
    </location>
</feature>
<evidence type="ECO:0000313" key="2">
    <source>
        <dbReference type="EMBL" id="MBW0492654.1"/>
    </source>
</evidence>
<reference evidence="2" key="1">
    <citation type="submission" date="2021-03" db="EMBL/GenBank/DDBJ databases">
        <title>Draft genome sequence of rust myrtle Austropuccinia psidii MF-1, a brazilian biotype.</title>
        <authorList>
            <person name="Quecine M.C."/>
            <person name="Pachon D.M.R."/>
            <person name="Bonatelli M.L."/>
            <person name="Correr F.H."/>
            <person name="Franceschini L.M."/>
            <person name="Leite T.F."/>
            <person name="Margarido G.R.A."/>
            <person name="Almeida C.A."/>
            <person name="Ferrarezi J.A."/>
            <person name="Labate C.A."/>
        </authorList>
    </citation>
    <scope>NUCLEOTIDE SEQUENCE</scope>
    <source>
        <strain evidence="2">MF-1</strain>
    </source>
</reference>
<dbReference type="OrthoDB" id="1296566at2759"/>
<proteinExistence type="predicted"/>
<name>A0A9Q3H7G6_9BASI</name>
<protein>
    <recommendedName>
        <fullName evidence="1">Reverse transcriptase Ty1/copia-type domain-containing protein</fullName>
    </recommendedName>
</protein>
<organism evidence="2 3">
    <name type="scientific">Austropuccinia psidii MF-1</name>
    <dbReference type="NCBI Taxonomy" id="1389203"/>
    <lineage>
        <taxon>Eukaryota</taxon>
        <taxon>Fungi</taxon>
        <taxon>Dikarya</taxon>
        <taxon>Basidiomycota</taxon>
        <taxon>Pucciniomycotina</taxon>
        <taxon>Pucciniomycetes</taxon>
        <taxon>Pucciniales</taxon>
        <taxon>Sphaerophragmiaceae</taxon>
        <taxon>Austropuccinia</taxon>
    </lineage>
</organism>
<evidence type="ECO:0000313" key="3">
    <source>
        <dbReference type="Proteomes" id="UP000765509"/>
    </source>
</evidence>
<dbReference type="EMBL" id="AVOT02011693">
    <property type="protein sequence ID" value="MBW0492654.1"/>
    <property type="molecule type" value="Genomic_DNA"/>
</dbReference>
<dbReference type="AlphaFoldDB" id="A0A9Q3H7G6"/>
<dbReference type="Proteomes" id="UP000765509">
    <property type="component" value="Unassembled WGS sequence"/>
</dbReference>
<keyword evidence="3" id="KW-1185">Reference proteome</keyword>
<evidence type="ECO:0000259" key="1">
    <source>
        <dbReference type="Pfam" id="PF07727"/>
    </source>
</evidence>
<sequence>MAIWPPPLANPCYSTLAYNRFMQEPYCAANHRSPWRKNRAISHFTDATVSHDFVLCIGIIPLRTTAKQFFEAIETRLCPGNHFQKLKVVRNMVNLPVENGSGAPKSNTQLILLLRQTLVLFKKLKVGAEELEGLIAQAACHAPPALDQLVTAAILAKNEDKPSSTFVGQVILNGSSKAEYFARNLSSFVYGMADSAQISSSPTTTAPSRSMTKGFANLNPCPRSPSPFTPARVRAAEPQSPLASNPRFYQERVSQVQFLEHHAADKVLIDSGAFIHLSGSSRFASDLRSIDPFKTLFANSKSSITVVQTVTLKLPVYGGYVVIRDVAFSGQILGSILSVGQLCKAGIMPFFSELSLSLLVRNRLVHTTFLNNCCWMNIVSDEGTNGSEAVSPSPRLIEMNPISQPTSMVLSSCNCHRADIPAMVEHKGSLQHVLNSMSIKEVVLLDPPTSFLPDLEGKVLQLKKALYGMRQAGRCWCVFILNMLANLGFNASEVDQSFYFFKKGGVTIVIWMHVDDGVVSSNFPEAIQDFRKNICLRLDVKWKDSVSRIVSLECGFGEGEVTITQQHLTDGILDSYPQAIFHHDAPLPPSPATDLGQ</sequence>
<dbReference type="InterPro" id="IPR013103">
    <property type="entry name" value="RVT_2"/>
</dbReference>